<accession>A0A5A9GIV4</accession>
<sequence length="79" mass="8726">MHSVESQVTPSGATRAVPTAQTTMSSTMDVQIIADRYGWTTPMARWWMSFAACSVGQKPDAMIDFLDKTVGGVTMIRRR</sequence>
<evidence type="ECO:0000313" key="3">
    <source>
        <dbReference type="Proteomes" id="UP000324927"/>
    </source>
</evidence>
<dbReference type="EMBL" id="VTTN01000008">
    <property type="protein sequence ID" value="KAA0594391.1"/>
    <property type="molecule type" value="Genomic_DNA"/>
</dbReference>
<feature type="region of interest" description="Disordered" evidence="1">
    <location>
        <begin position="1"/>
        <end position="20"/>
    </location>
</feature>
<name>A0A5A9GIV4_AZOLI</name>
<evidence type="ECO:0000256" key="1">
    <source>
        <dbReference type="SAM" id="MobiDB-lite"/>
    </source>
</evidence>
<gene>
    <name evidence="2" type="ORF">FZ942_20180</name>
</gene>
<feature type="compositionally biased region" description="Polar residues" evidence="1">
    <location>
        <begin position="1"/>
        <end position="12"/>
    </location>
</feature>
<dbReference type="Proteomes" id="UP000324927">
    <property type="component" value="Unassembled WGS sequence"/>
</dbReference>
<dbReference type="AlphaFoldDB" id="A0A5A9GIV4"/>
<dbReference type="OrthoDB" id="7306352at2"/>
<protein>
    <submittedName>
        <fullName evidence="2">Uncharacterized protein</fullName>
    </submittedName>
</protein>
<reference evidence="2 3" key="1">
    <citation type="submission" date="2019-08" db="EMBL/GenBank/DDBJ databases">
        <authorList>
            <person name="Grouzdev D."/>
            <person name="Tikhonova E."/>
            <person name="Kravchenko I."/>
        </authorList>
    </citation>
    <scope>NUCLEOTIDE SEQUENCE [LARGE SCALE GENOMIC DNA]</scope>
    <source>
        <strain evidence="2 3">59b</strain>
    </source>
</reference>
<comment type="caution">
    <text evidence="2">The sequence shown here is derived from an EMBL/GenBank/DDBJ whole genome shotgun (WGS) entry which is preliminary data.</text>
</comment>
<organism evidence="2 3">
    <name type="scientific">Azospirillum lipoferum</name>
    <dbReference type="NCBI Taxonomy" id="193"/>
    <lineage>
        <taxon>Bacteria</taxon>
        <taxon>Pseudomonadati</taxon>
        <taxon>Pseudomonadota</taxon>
        <taxon>Alphaproteobacteria</taxon>
        <taxon>Rhodospirillales</taxon>
        <taxon>Azospirillaceae</taxon>
        <taxon>Azospirillum</taxon>
    </lineage>
</organism>
<keyword evidence="3" id="KW-1185">Reference proteome</keyword>
<evidence type="ECO:0000313" key="2">
    <source>
        <dbReference type="EMBL" id="KAA0594391.1"/>
    </source>
</evidence>
<dbReference type="RefSeq" id="WP_149232877.1">
    <property type="nucleotide sequence ID" value="NZ_JALJXJ010000011.1"/>
</dbReference>
<proteinExistence type="predicted"/>